<evidence type="ECO:0000313" key="3">
    <source>
        <dbReference type="Proteomes" id="UP001153050"/>
    </source>
</evidence>
<gene>
    <name evidence="2" type="ORF">MES5069_660010</name>
</gene>
<dbReference type="InterPro" id="IPR010982">
    <property type="entry name" value="Lambda_DNA-bd_dom_sf"/>
</dbReference>
<dbReference type="Gene3D" id="1.10.260.40">
    <property type="entry name" value="lambda repressor-like DNA-binding domains"/>
    <property type="match status" value="1"/>
</dbReference>
<dbReference type="SMART" id="SM00530">
    <property type="entry name" value="HTH_XRE"/>
    <property type="match status" value="1"/>
</dbReference>
<dbReference type="InterPro" id="IPR001387">
    <property type="entry name" value="Cro/C1-type_HTH"/>
</dbReference>
<evidence type="ECO:0000259" key="1">
    <source>
        <dbReference type="PROSITE" id="PS50943"/>
    </source>
</evidence>
<name>A0ABM9EFY5_9HYPH</name>
<protein>
    <submittedName>
        <fullName evidence="2">XRE family transcriptional regulator</fullName>
    </submittedName>
</protein>
<proteinExistence type="predicted"/>
<dbReference type="RefSeq" id="WP_254021553.1">
    <property type="nucleotide sequence ID" value="NZ_CAKXZT010000164.1"/>
</dbReference>
<accession>A0ABM9EFY5</accession>
<reference evidence="2 3" key="1">
    <citation type="submission" date="2022-03" db="EMBL/GenBank/DDBJ databases">
        <authorList>
            <person name="Brunel B."/>
        </authorList>
    </citation>
    <scope>NUCLEOTIDE SEQUENCE [LARGE SCALE GENOMIC DNA]</scope>
    <source>
        <strain evidence="2">STM5069sample</strain>
    </source>
</reference>
<dbReference type="Pfam" id="PF01381">
    <property type="entry name" value="HTH_3"/>
    <property type="match status" value="1"/>
</dbReference>
<sequence length="80" mass="8344">MSYSGKDYAVPETAAAAVDAVANVVSAIRDSIGYSIEELAPTFGLAVNEIADLESGIDADPIKLRRIAAALRLPEGALLR</sequence>
<comment type="caution">
    <text evidence="2">The sequence shown here is derived from an EMBL/GenBank/DDBJ whole genome shotgun (WGS) entry which is preliminary data.</text>
</comment>
<dbReference type="PROSITE" id="PS50943">
    <property type="entry name" value="HTH_CROC1"/>
    <property type="match status" value="1"/>
</dbReference>
<feature type="domain" description="HTH cro/C1-type" evidence="1">
    <location>
        <begin position="25"/>
        <end position="78"/>
    </location>
</feature>
<evidence type="ECO:0000313" key="2">
    <source>
        <dbReference type="EMBL" id="CAH2408204.1"/>
    </source>
</evidence>
<organism evidence="2 3">
    <name type="scientific">Mesorhizobium escarrei</name>
    <dbReference type="NCBI Taxonomy" id="666018"/>
    <lineage>
        <taxon>Bacteria</taxon>
        <taxon>Pseudomonadati</taxon>
        <taxon>Pseudomonadota</taxon>
        <taxon>Alphaproteobacteria</taxon>
        <taxon>Hyphomicrobiales</taxon>
        <taxon>Phyllobacteriaceae</taxon>
        <taxon>Mesorhizobium</taxon>
    </lineage>
</organism>
<dbReference type="SUPFAM" id="SSF47413">
    <property type="entry name" value="lambda repressor-like DNA-binding domains"/>
    <property type="match status" value="1"/>
</dbReference>
<keyword evidence="3" id="KW-1185">Reference proteome</keyword>
<dbReference type="EMBL" id="CAKXZT010000164">
    <property type="protein sequence ID" value="CAH2408204.1"/>
    <property type="molecule type" value="Genomic_DNA"/>
</dbReference>
<dbReference type="Proteomes" id="UP001153050">
    <property type="component" value="Unassembled WGS sequence"/>
</dbReference>